<gene>
    <name evidence="1" type="ORF">A4A49_34336</name>
</gene>
<dbReference type="EMBL" id="MJEQ01003435">
    <property type="protein sequence ID" value="OIT22895.1"/>
    <property type="molecule type" value="Genomic_DNA"/>
</dbReference>
<dbReference type="SUPFAM" id="SSF56672">
    <property type="entry name" value="DNA/RNA polymerases"/>
    <property type="match status" value="1"/>
</dbReference>
<protein>
    <recommendedName>
        <fullName evidence="3">Reverse transcriptase/retrotransposon-derived protein RNase H-like domain-containing protein</fullName>
    </recommendedName>
</protein>
<proteinExistence type="predicted"/>
<organism evidence="1 2">
    <name type="scientific">Nicotiana attenuata</name>
    <name type="common">Coyote tobacco</name>
    <dbReference type="NCBI Taxonomy" id="49451"/>
    <lineage>
        <taxon>Eukaryota</taxon>
        <taxon>Viridiplantae</taxon>
        <taxon>Streptophyta</taxon>
        <taxon>Embryophyta</taxon>
        <taxon>Tracheophyta</taxon>
        <taxon>Spermatophyta</taxon>
        <taxon>Magnoliopsida</taxon>
        <taxon>eudicotyledons</taxon>
        <taxon>Gunneridae</taxon>
        <taxon>Pentapetalae</taxon>
        <taxon>asterids</taxon>
        <taxon>lamiids</taxon>
        <taxon>Solanales</taxon>
        <taxon>Solanaceae</taxon>
        <taxon>Nicotianoideae</taxon>
        <taxon>Nicotianeae</taxon>
        <taxon>Nicotiana</taxon>
    </lineage>
</organism>
<evidence type="ECO:0000313" key="2">
    <source>
        <dbReference type="Proteomes" id="UP000187609"/>
    </source>
</evidence>
<keyword evidence="2" id="KW-1185">Reference proteome</keyword>
<sequence>MATEMNAVMNMPHKRETEVTQFCREAEPARSKSRAVLPHHEKAMSEMREVLNRVIHAGKRHERDKGLSYSGEELYSPNDKPFNLGELTILVIVGFNSLVATGMSSENLANVSPHVSGQTQISLPFASSVPTPASVQTQFSPNDLNGTMGYQTLRIKRFTKKGFTTFYDQIKVRTEETEAEVTEVLGEAHLGEDGESQLGEEPAEIQEVLDKYADVFSEPTQLPPSRGVFDHHIPLVEGAFPINSRPYRYSPLQKVVIEFMKGQPIAFISKGLSKQHQSLSVYEKELLALVLAYDFEIEYKKGKENKAADALSRLPLVKVDAMALSTMKTDLLELIMNSWELDDKLQTLIQSLKEKKDVAKGYTFIHEQLRKNERLAVGPNDQ</sequence>
<reference evidence="1" key="1">
    <citation type="submission" date="2016-11" db="EMBL/GenBank/DDBJ databases">
        <title>The genome of Nicotiana attenuata.</title>
        <authorList>
            <person name="Xu S."/>
            <person name="Brockmoeller T."/>
            <person name="Gaquerel E."/>
            <person name="Navarro A."/>
            <person name="Kuhl H."/>
            <person name="Gase K."/>
            <person name="Ling Z."/>
            <person name="Zhou W."/>
            <person name="Kreitzer C."/>
            <person name="Stanke M."/>
            <person name="Tang H."/>
            <person name="Lyons E."/>
            <person name="Pandey P."/>
            <person name="Pandey S.P."/>
            <person name="Timmermann B."/>
            <person name="Baldwin I.T."/>
        </authorList>
    </citation>
    <scope>NUCLEOTIDE SEQUENCE [LARGE SCALE GENOMIC DNA]</scope>
    <source>
        <strain evidence="1">UT</strain>
    </source>
</reference>
<comment type="caution">
    <text evidence="1">The sequence shown here is derived from an EMBL/GenBank/DDBJ whole genome shotgun (WGS) entry which is preliminary data.</text>
</comment>
<name>A0A1J6KMG1_NICAT</name>
<dbReference type="InterPro" id="IPR043502">
    <property type="entry name" value="DNA/RNA_pol_sf"/>
</dbReference>
<dbReference type="Gramene" id="OIT22895">
    <property type="protein sequence ID" value="OIT22895"/>
    <property type="gene ID" value="A4A49_34336"/>
</dbReference>
<dbReference type="PANTHER" id="PTHR37984">
    <property type="entry name" value="PROTEIN CBG26694"/>
    <property type="match status" value="1"/>
</dbReference>
<dbReference type="Proteomes" id="UP000187609">
    <property type="component" value="Unassembled WGS sequence"/>
</dbReference>
<dbReference type="PANTHER" id="PTHR37984:SF5">
    <property type="entry name" value="PROTEIN NYNRIN-LIKE"/>
    <property type="match status" value="1"/>
</dbReference>
<accession>A0A1J6KMG1</accession>
<evidence type="ECO:0008006" key="3">
    <source>
        <dbReference type="Google" id="ProtNLM"/>
    </source>
</evidence>
<evidence type="ECO:0000313" key="1">
    <source>
        <dbReference type="EMBL" id="OIT22895.1"/>
    </source>
</evidence>
<dbReference type="InterPro" id="IPR050951">
    <property type="entry name" value="Retrovirus_Pol_polyprotein"/>
</dbReference>
<dbReference type="AlphaFoldDB" id="A0A1J6KMG1"/>